<keyword evidence="2" id="KW-1185">Reference proteome</keyword>
<dbReference type="EMBL" id="VMNW02000035">
    <property type="protein sequence ID" value="KAA9158432.1"/>
    <property type="molecule type" value="Genomic_DNA"/>
</dbReference>
<evidence type="ECO:0000313" key="2">
    <source>
        <dbReference type="Proteomes" id="UP000319769"/>
    </source>
</evidence>
<organism evidence="1 2">
    <name type="scientific">Amycolatopsis acidicola</name>
    <dbReference type="NCBI Taxonomy" id="2596893"/>
    <lineage>
        <taxon>Bacteria</taxon>
        <taxon>Bacillati</taxon>
        <taxon>Actinomycetota</taxon>
        <taxon>Actinomycetes</taxon>
        <taxon>Pseudonocardiales</taxon>
        <taxon>Pseudonocardiaceae</taxon>
        <taxon>Amycolatopsis</taxon>
    </lineage>
</organism>
<comment type="caution">
    <text evidence="1">The sequence shown here is derived from an EMBL/GenBank/DDBJ whole genome shotgun (WGS) entry which is preliminary data.</text>
</comment>
<protein>
    <submittedName>
        <fullName evidence="1">DUF4235 domain-containing protein</fullName>
    </submittedName>
</protein>
<reference evidence="1" key="1">
    <citation type="submission" date="2019-09" db="EMBL/GenBank/DDBJ databases">
        <authorList>
            <person name="Teo W.F.A."/>
            <person name="Duangmal K."/>
        </authorList>
    </citation>
    <scope>NUCLEOTIDE SEQUENCE [LARGE SCALE GENOMIC DNA]</scope>
    <source>
        <strain evidence="1">K81G1</strain>
    </source>
</reference>
<gene>
    <name evidence="1" type="ORF">FPZ12_022860</name>
</gene>
<dbReference type="Pfam" id="PF14019">
    <property type="entry name" value="DUF4235"/>
    <property type="match status" value="1"/>
</dbReference>
<proteinExistence type="predicted"/>
<sequence length="88" mass="9367">MKLLYKPLSLAISALGGVLAGMVFKKSWQAISGEPEAPKATSTEHRVREVLLAAALQGAIFGVIKAALDRGGAEAYERTTGKKLEKKK</sequence>
<dbReference type="InterPro" id="IPR025329">
    <property type="entry name" value="DUF4235"/>
</dbReference>
<evidence type="ECO:0000313" key="1">
    <source>
        <dbReference type="EMBL" id="KAA9158432.1"/>
    </source>
</evidence>
<dbReference type="RefSeq" id="WP_144754998.1">
    <property type="nucleotide sequence ID" value="NZ_VMNW02000035.1"/>
</dbReference>
<dbReference type="AlphaFoldDB" id="A0A5N0UY40"/>
<dbReference type="OrthoDB" id="5244650at2"/>
<accession>A0A5N0UY40</accession>
<name>A0A5N0UY40_9PSEU</name>
<dbReference type="Proteomes" id="UP000319769">
    <property type="component" value="Unassembled WGS sequence"/>
</dbReference>